<reference evidence="4" key="1">
    <citation type="submission" date="2021-01" db="EMBL/GenBank/DDBJ databases">
        <title>Whole genome shotgun sequence of Catellatospora methionotrophica NBRC 14553.</title>
        <authorList>
            <person name="Komaki H."/>
            <person name="Tamura T."/>
        </authorList>
    </citation>
    <scope>NUCLEOTIDE SEQUENCE</scope>
    <source>
        <strain evidence="4">NBRC 14553</strain>
    </source>
</reference>
<evidence type="ECO:0000259" key="3">
    <source>
        <dbReference type="PROSITE" id="PS50075"/>
    </source>
</evidence>
<dbReference type="PROSITE" id="PS50075">
    <property type="entry name" value="CARRIER"/>
    <property type="match status" value="1"/>
</dbReference>
<evidence type="ECO:0000256" key="2">
    <source>
        <dbReference type="ARBA" id="ARBA00022553"/>
    </source>
</evidence>
<dbReference type="InterPro" id="IPR009081">
    <property type="entry name" value="PP-bd_ACP"/>
</dbReference>
<dbReference type="Proteomes" id="UP000660339">
    <property type="component" value="Unassembled WGS sequence"/>
</dbReference>
<dbReference type="AlphaFoldDB" id="A0A8J3PJY9"/>
<proteinExistence type="predicted"/>
<keyword evidence="5" id="KW-1185">Reference proteome</keyword>
<organism evidence="4 5">
    <name type="scientific">Catellatospora methionotrophica</name>
    <dbReference type="NCBI Taxonomy" id="121620"/>
    <lineage>
        <taxon>Bacteria</taxon>
        <taxon>Bacillati</taxon>
        <taxon>Actinomycetota</taxon>
        <taxon>Actinomycetes</taxon>
        <taxon>Micromonosporales</taxon>
        <taxon>Micromonosporaceae</taxon>
        <taxon>Catellatospora</taxon>
    </lineage>
</organism>
<dbReference type="InterPro" id="IPR006162">
    <property type="entry name" value="Ppantetheine_attach_site"/>
</dbReference>
<evidence type="ECO:0000313" key="5">
    <source>
        <dbReference type="Proteomes" id="UP000660339"/>
    </source>
</evidence>
<dbReference type="InterPro" id="IPR036736">
    <property type="entry name" value="ACP-like_sf"/>
</dbReference>
<feature type="domain" description="Carrier" evidence="3">
    <location>
        <begin position="1"/>
        <end position="81"/>
    </location>
</feature>
<keyword evidence="1" id="KW-0596">Phosphopantetheine</keyword>
<dbReference type="SUPFAM" id="SSF47336">
    <property type="entry name" value="ACP-like"/>
    <property type="match status" value="1"/>
</dbReference>
<comment type="caution">
    <text evidence="4">The sequence shown here is derived from an EMBL/GenBank/DDBJ whole genome shotgun (WGS) entry which is preliminary data.</text>
</comment>
<accession>A0A8J3PJY9</accession>
<sequence>MNRNDVIDQIRIVVGKVLGHEIKALSPDERLLDGLNLDSTSMLEILMELEDTLGFEVDIDSLDPAVFETVGSFADYIVDAVQKG</sequence>
<gene>
    <name evidence="4" type="ORF">Cme02nite_73100</name>
</gene>
<protein>
    <recommendedName>
        <fullName evidence="3">Carrier domain-containing protein</fullName>
    </recommendedName>
</protein>
<dbReference type="RefSeq" id="WP_166388226.1">
    <property type="nucleotide sequence ID" value="NZ_BAAATT010000008.1"/>
</dbReference>
<dbReference type="Pfam" id="PF00550">
    <property type="entry name" value="PP-binding"/>
    <property type="match status" value="1"/>
</dbReference>
<keyword evidence="2" id="KW-0597">Phosphoprotein</keyword>
<evidence type="ECO:0000313" key="4">
    <source>
        <dbReference type="EMBL" id="GIG18978.1"/>
    </source>
</evidence>
<dbReference type="PROSITE" id="PS00012">
    <property type="entry name" value="PHOSPHOPANTETHEINE"/>
    <property type="match status" value="1"/>
</dbReference>
<name>A0A8J3PJY9_9ACTN</name>
<evidence type="ECO:0000256" key="1">
    <source>
        <dbReference type="ARBA" id="ARBA00022450"/>
    </source>
</evidence>
<dbReference type="EMBL" id="BONJ01000046">
    <property type="protein sequence ID" value="GIG18978.1"/>
    <property type="molecule type" value="Genomic_DNA"/>
</dbReference>
<dbReference type="Gene3D" id="1.10.1200.10">
    <property type="entry name" value="ACP-like"/>
    <property type="match status" value="1"/>
</dbReference>